<accession>A0A0B6XYV3</accession>
<dbReference type="PANTHER" id="PTHR11905">
    <property type="entry name" value="ADAM A DISINTEGRIN AND METALLOPROTEASE DOMAIN"/>
    <property type="match status" value="1"/>
</dbReference>
<organism evidence="5">
    <name type="scientific">Arion vulgaris</name>
    <dbReference type="NCBI Taxonomy" id="1028688"/>
    <lineage>
        <taxon>Eukaryota</taxon>
        <taxon>Metazoa</taxon>
        <taxon>Spiralia</taxon>
        <taxon>Lophotrochozoa</taxon>
        <taxon>Mollusca</taxon>
        <taxon>Gastropoda</taxon>
        <taxon>Heterobranchia</taxon>
        <taxon>Euthyneura</taxon>
        <taxon>Panpulmonata</taxon>
        <taxon>Eupulmonata</taxon>
        <taxon>Stylommatophora</taxon>
        <taxon>Helicina</taxon>
        <taxon>Arionoidea</taxon>
        <taxon>Arionidae</taxon>
        <taxon>Arion</taxon>
    </lineage>
</organism>
<evidence type="ECO:0000256" key="2">
    <source>
        <dbReference type="SAM" id="MobiDB-lite"/>
    </source>
</evidence>
<dbReference type="InterPro" id="IPR002870">
    <property type="entry name" value="Peptidase_M12B_N"/>
</dbReference>
<evidence type="ECO:0000259" key="4">
    <source>
        <dbReference type="Pfam" id="PF01562"/>
    </source>
</evidence>
<evidence type="ECO:0000256" key="3">
    <source>
        <dbReference type="SAM" id="Phobius"/>
    </source>
</evidence>
<name>A0A0B6XYV3_9EUPU</name>
<gene>
    <name evidence="5" type="primary">ORF7053</name>
</gene>
<proteinExistence type="predicted"/>
<keyword evidence="3" id="KW-0812">Transmembrane</keyword>
<keyword evidence="1" id="KW-1015">Disulfide bond</keyword>
<evidence type="ECO:0000256" key="1">
    <source>
        <dbReference type="ARBA" id="ARBA00023157"/>
    </source>
</evidence>
<feature type="non-terminal residue" evidence="5">
    <location>
        <position position="336"/>
    </location>
</feature>
<keyword evidence="3" id="KW-0472">Membrane</keyword>
<keyword evidence="3" id="KW-1133">Transmembrane helix</keyword>
<feature type="transmembrane region" description="Helical" evidence="3">
    <location>
        <begin position="58"/>
        <end position="79"/>
    </location>
</feature>
<feature type="compositionally biased region" description="Polar residues" evidence="2">
    <location>
        <begin position="305"/>
        <end position="315"/>
    </location>
</feature>
<dbReference type="AlphaFoldDB" id="A0A0B6XYV3"/>
<feature type="non-terminal residue" evidence="5">
    <location>
        <position position="1"/>
    </location>
</feature>
<evidence type="ECO:0000313" key="5">
    <source>
        <dbReference type="EMBL" id="CEK49262.1"/>
    </source>
</evidence>
<dbReference type="PANTHER" id="PTHR11905:SF256">
    <property type="entry name" value="PEPTIDASE M12B DOMAIN-CONTAINING PROTEIN"/>
    <property type="match status" value="1"/>
</dbReference>
<feature type="domain" description="Peptidase M12B propeptide" evidence="4">
    <location>
        <begin position="101"/>
        <end position="215"/>
    </location>
</feature>
<feature type="region of interest" description="Disordered" evidence="2">
    <location>
        <begin position="300"/>
        <end position="336"/>
    </location>
</feature>
<feature type="compositionally biased region" description="Basic and acidic residues" evidence="2">
    <location>
        <begin position="327"/>
        <end position="336"/>
    </location>
</feature>
<reference evidence="5" key="1">
    <citation type="submission" date="2014-12" db="EMBL/GenBank/DDBJ databases">
        <title>Insight into the proteome of Arion vulgaris.</title>
        <authorList>
            <person name="Aradska J."/>
            <person name="Bulat T."/>
            <person name="Smidak R."/>
            <person name="Sarate P."/>
            <person name="Gangsoo J."/>
            <person name="Sialana F."/>
            <person name="Bilban M."/>
            <person name="Lubec G."/>
        </authorList>
    </citation>
    <scope>NUCLEOTIDE SEQUENCE</scope>
    <source>
        <tissue evidence="5">Skin</tissue>
    </source>
</reference>
<dbReference type="EMBL" id="HACG01002397">
    <property type="protein sequence ID" value="CEK49262.1"/>
    <property type="molecule type" value="Transcribed_RNA"/>
</dbReference>
<dbReference type="Pfam" id="PF01562">
    <property type="entry name" value="Pep_M12B_propep"/>
    <property type="match status" value="1"/>
</dbReference>
<sequence>QDNSRCGIHSHYNHNSEYSSNTREDNRRIGSFRFRTSNCSRFGQCVEMSRRNISCINSFIYVTFVCFVLSLLNGCATASTNFKFPDTKQEKFAQDLNVFHISWPSKVNHLGEFLSKDLHFHYGTSRFKRSADDGNISMNAPNTLPEASSNNGVVHHYKIPIHPDKDVVVQINITHLLVAPAALVERKISKFKNVSDSVFSTLKHHHGCHFAGTVQGEHNSKVALSTCGGLRGFLKFGTDEYLIEPVKGTNKSEDGGQPHLVYKRSAIPGHSDFLSNTSPQMTACGVKEVYDRAVRQRERWESHQKSISTSASFQSETKHHSRKKRSISIEKHVETL</sequence>
<protein>
    <recommendedName>
        <fullName evidence="4">Peptidase M12B propeptide domain-containing protein</fullName>
    </recommendedName>
</protein>